<dbReference type="Gene3D" id="3.40.50.720">
    <property type="entry name" value="NAD(P)-binding Rossmann-like Domain"/>
    <property type="match status" value="1"/>
</dbReference>
<dbReference type="InterPro" id="IPR002347">
    <property type="entry name" value="SDR_fam"/>
</dbReference>
<protein>
    <submittedName>
        <fullName evidence="4">Short-chain dehydrogenase</fullName>
    </submittedName>
</protein>
<dbReference type="PANTHER" id="PTHR44196:SF2">
    <property type="entry name" value="SHORT-CHAIN DEHYDROGENASE-RELATED"/>
    <property type="match status" value="1"/>
</dbReference>
<dbReference type="PRINTS" id="PR00081">
    <property type="entry name" value="GDHRDH"/>
</dbReference>
<evidence type="ECO:0000256" key="1">
    <source>
        <dbReference type="ARBA" id="ARBA00006484"/>
    </source>
</evidence>
<sequence length="263" mass="28021">MPRAAYSEAMATALITGASRGLGEEFAWQLATARHDVVLVARDSDRMSEIADTIRSAAGVEVEVLQADLADPAALDRVADRLADPDRPISLLVNNAGYGLGRSILETTWEDEKAALDVLVTAPMRLSQVAAKAMVDRGHGAILNVSSIAAHLANSSYGAHKRWVLDFTQALAGQLRGTGVSATAVIPGLVRTEFHDAPDLVHMREEYPDAAWLSAEQVVASALAAVRRKAVTVTPSARYAAGAGLLHLVPKSLTRRSRSQRRG</sequence>
<evidence type="ECO:0000313" key="4">
    <source>
        <dbReference type="EMBL" id="GIG54009.1"/>
    </source>
</evidence>
<dbReference type="PRINTS" id="PR00080">
    <property type="entry name" value="SDRFAMILY"/>
</dbReference>
<dbReference type="GO" id="GO:0016020">
    <property type="term" value="C:membrane"/>
    <property type="evidence" value="ECO:0007669"/>
    <property type="project" value="TreeGrafter"/>
</dbReference>
<dbReference type="Proteomes" id="UP000652354">
    <property type="component" value="Unassembled WGS sequence"/>
</dbReference>
<proteinExistence type="inferred from homology"/>
<evidence type="ECO:0000313" key="5">
    <source>
        <dbReference type="Proteomes" id="UP000652354"/>
    </source>
</evidence>
<evidence type="ECO:0000256" key="2">
    <source>
        <dbReference type="ARBA" id="ARBA00023002"/>
    </source>
</evidence>
<dbReference type="CDD" id="cd05233">
    <property type="entry name" value="SDR_c"/>
    <property type="match status" value="1"/>
</dbReference>
<dbReference type="Pfam" id="PF00106">
    <property type="entry name" value="adh_short"/>
    <property type="match status" value="1"/>
</dbReference>
<dbReference type="GO" id="GO:0016491">
    <property type="term" value="F:oxidoreductase activity"/>
    <property type="evidence" value="ECO:0007669"/>
    <property type="project" value="UniProtKB-KW"/>
</dbReference>
<organism evidence="4 5">
    <name type="scientific">Demequina activiva</name>
    <dbReference type="NCBI Taxonomy" id="1582364"/>
    <lineage>
        <taxon>Bacteria</taxon>
        <taxon>Bacillati</taxon>
        <taxon>Actinomycetota</taxon>
        <taxon>Actinomycetes</taxon>
        <taxon>Micrococcales</taxon>
        <taxon>Demequinaceae</taxon>
        <taxon>Demequina</taxon>
    </lineage>
</organism>
<accession>A0A919UG17</accession>
<keyword evidence="2" id="KW-0560">Oxidoreductase</keyword>
<name>A0A919UG17_9MICO</name>
<evidence type="ECO:0000256" key="3">
    <source>
        <dbReference type="RuleBase" id="RU000363"/>
    </source>
</evidence>
<dbReference type="AlphaFoldDB" id="A0A919UG17"/>
<dbReference type="PIRSF" id="PIRSF000126">
    <property type="entry name" value="11-beta-HSD1"/>
    <property type="match status" value="1"/>
</dbReference>
<comment type="similarity">
    <text evidence="1 3">Belongs to the short-chain dehydrogenases/reductases (SDR) family.</text>
</comment>
<keyword evidence="5" id="KW-1185">Reference proteome</keyword>
<dbReference type="InterPro" id="IPR036291">
    <property type="entry name" value="NAD(P)-bd_dom_sf"/>
</dbReference>
<reference evidence="4" key="1">
    <citation type="submission" date="2021-01" db="EMBL/GenBank/DDBJ databases">
        <title>Whole genome shotgun sequence of Demequina activiva NBRC 110675.</title>
        <authorList>
            <person name="Komaki H."/>
            <person name="Tamura T."/>
        </authorList>
    </citation>
    <scope>NUCLEOTIDE SEQUENCE</scope>
    <source>
        <strain evidence="4">NBRC 110675</strain>
    </source>
</reference>
<dbReference type="PANTHER" id="PTHR44196">
    <property type="entry name" value="DEHYDROGENASE/REDUCTASE SDR FAMILY MEMBER 7B"/>
    <property type="match status" value="1"/>
</dbReference>
<gene>
    <name evidence="4" type="ORF">Dac01nite_07610</name>
</gene>
<comment type="caution">
    <text evidence="4">The sequence shown here is derived from an EMBL/GenBank/DDBJ whole genome shotgun (WGS) entry which is preliminary data.</text>
</comment>
<dbReference type="SUPFAM" id="SSF51735">
    <property type="entry name" value="NAD(P)-binding Rossmann-fold domains"/>
    <property type="match status" value="1"/>
</dbReference>
<dbReference type="EMBL" id="BONR01000001">
    <property type="protein sequence ID" value="GIG54009.1"/>
    <property type="molecule type" value="Genomic_DNA"/>
</dbReference>